<name>A0AC61MSL5_9FIRM</name>
<reference evidence="1 2" key="1">
    <citation type="journal article" date="2022" name="Int. J. Syst. Evol. Microbiol.">
        <title>Miniphocaeibacter halophilus sp. nov., an ammonium-tolerant acetate-producing bacterium isolated from a biogas system.</title>
        <authorList>
            <person name="Schnurer A."/>
            <person name="Singh A."/>
            <person name="Bi S."/>
            <person name="Qiao W."/>
            <person name="Westerholm M."/>
        </authorList>
    </citation>
    <scope>NUCLEOTIDE SEQUENCE [LARGE SCALE GENOMIC DNA]</scope>
    <source>
        <strain evidence="1 2">AMB_01</strain>
    </source>
</reference>
<sequence>MTLIFAHRGSKGTHPENTLASIKEAVEIGSDGVEIDVHLSKDKELIVIHDETVDRTTDGTGAIKKMFLKEIKKLDAGSWFNPIYKNEKIPTLAEVVNLLNEMEFKGVLNIEIKTDKIRYWGIERKLAKFLKSQELSFSYIYSSFNIKSLIKINRFDKKSKKAWLIKNIDLESRNMIRFKNSDIFEGLHPNIKKLKSKDEIIKFITKKIRPWTVNNKEDMTYCFKRNLDSIITDYPKEALILRKEYNNK</sequence>
<dbReference type="Proteomes" id="UP000595814">
    <property type="component" value="Chromosome"/>
</dbReference>
<dbReference type="EMBL" id="CP066744">
    <property type="protein sequence ID" value="QQK08477.1"/>
    <property type="molecule type" value="Genomic_DNA"/>
</dbReference>
<gene>
    <name evidence="1" type="ORF">JFY71_02770</name>
</gene>
<evidence type="ECO:0000313" key="2">
    <source>
        <dbReference type="Proteomes" id="UP000595814"/>
    </source>
</evidence>
<proteinExistence type="predicted"/>
<evidence type="ECO:0000313" key="1">
    <source>
        <dbReference type="EMBL" id="QQK08477.1"/>
    </source>
</evidence>
<accession>A0AC61MSL5</accession>
<protein>
    <submittedName>
        <fullName evidence="1">Glycerophosphodiester phosphodiesterase</fullName>
    </submittedName>
</protein>
<keyword evidence="2" id="KW-1185">Reference proteome</keyword>
<organism evidence="1 2">
    <name type="scientific">Miniphocaeibacter halophilus</name>
    <dbReference type="NCBI Taxonomy" id="2931922"/>
    <lineage>
        <taxon>Bacteria</taxon>
        <taxon>Bacillati</taxon>
        <taxon>Bacillota</taxon>
        <taxon>Tissierellia</taxon>
        <taxon>Tissierellales</taxon>
        <taxon>Peptoniphilaceae</taxon>
        <taxon>Miniphocaeibacter</taxon>
    </lineage>
</organism>